<comment type="function">
    <text evidence="9">Part of the twin-arginine translocation (Tat) system that transports large folded proteins containing a characteristic twin-arginine motif in their signal peptide across membranes. Together with TatC, TatB is part of a receptor directly interacting with Tat signal peptides. TatB may form an oligomeric binding site that transiently accommodates folded Tat precursor proteins before their translocation.</text>
</comment>
<dbReference type="KEGG" id="ome:OLMES_0998"/>
<comment type="similarity">
    <text evidence="9">Belongs to the TatB family.</text>
</comment>
<evidence type="ECO:0000256" key="9">
    <source>
        <dbReference type="HAMAP-Rule" id="MF_00237"/>
    </source>
</evidence>
<accession>A0A1Y0I6M9</accession>
<keyword evidence="12" id="KW-1185">Reference proteome</keyword>
<proteinExistence type="inferred from homology"/>
<dbReference type="InterPro" id="IPR018448">
    <property type="entry name" value="TatB"/>
</dbReference>
<keyword evidence="7 9" id="KW-0811">Translocation</keyword>
<dbReference type="Proteomes" id="UP000196027">
    <property type="component" value="Chromosome"/>
</dbReference>
<keyword evidence="8 9" id="KW-0472">Membrane</keyword>
<comment type="subunit">
    <text evidence="9">The Tat system comprises two distinct complexes: a TatABC complex, containing multiple copies of TatA, TatB and TatC subunits, and a separate TatA complex, containing only TatA subunits. Substrates initially bind to the TatABC complex, which probably triggers association of the separate TatA complex to form the active translocon.</text>
</comment>
<dbReference type="RefSeq" id="WP_087460223.1">
    <property type="nucleotide sequence ID" value="NZ_CP021425.1"/>
</dbReference>
<evidence type="ECO:0000256" key="2">
    <source>
        <dbReference type="ARBA" id="ARBA00022448"/>
    </source>
</evidence>
<protein>
    <recommendedName>
        <fullName evidence="9">Sec-independent protein translocase protein TatB</fullName>
    </recommendedName>
</protein>
<dbReference type="OrthoDB" id="9816005at2"/>
<keyword evidence="4 9" id="KW-0812">Transmembrane</keyword>
<gene>
    <name evidence="9" type="primary">tatB</name>
    <name evidence="11" type="ORF">OLMES_0998</name>
</gene>
<evidence type="ECO:0000256" key="8">
    <source>
        <dbReference type="ARBA" id="ARBA00023136"/>
    </source>
</evidence>
<dbReference type="PRINTS" id="PR01506">
    <property type="entry name" value="TATBPROTEIN"/>
</dbReference>
<organism evidence="11 12">
    <name type="scientific">Oleiphilus messinensis</name>
    <dbReference type="NCBI Taxonomy" id="141451"/>
    <lineage>
        <taxon>Bacteria</taxon>
        <taxon>Pseudomonadati</taxon>
        <taxon>Pseudomonadota</taxon>
        <taxon>Gammaproteobacteria</taxon>
        <taxon>Oceanospirillales</taxon>
        <taxon>Oleiphilaceae</taxon>
        <taxon>Oleiphilus</taxon>
    </lineage>
</organism>
<dbReference type="GO" id="GO:0043953">
    <property type="term" value="P:protein transport by the Tat complex"/>
    <property type="evidence" value="ECO:0007669"/>
    <property type="project" value="UniProtKB-UniRule"/>
</dbReference>
<dbReference type="HAMAP" id="MF_00237">
    <property type="entry name" value="TatB"/>
    <property type="match status" value="1"/>
</dbReference>
<evidence type="ECO:0000256" key="5">
    <source>
        <dbReference type="ARBA" id="ARBA00022927"/>
    </source>
</evidence>
<name>A0A1Y0I6M9_9GAMM</name>
<feature type="compositionally biased region" description="Low complexity" evidence="10">
    <location>
        <begin position="130"/>
        <end position="153"/>
    </location>
</feature>
<evidence type="ECO:0000256" key="1">
    <source>
        <dbReference type="ARBA" id="ARBA00004167"/>
    </source>
</evidence>
<dbReference type="PANTHER" id="PTHR33162:SF1">
    <property type="entry name" value="SEC-INDEPENDENT PROTEIN TRANSLOCASE PROTEIN TATA, CHLOROPLASTIC"/>
    <property type="match status" value="1"/>
</dbReference>
<dbReference type="GO" id="GO:0033281">
    <property type="term" value="C:TAT protein transport complex"/>
    <property type="evidence" value="ECO:0007669"/>
    <property type="project" value="UniProtKB-UniRule"/>
</dbReference>
<dbReference type="Gene3D" id="1.20.5.3310">
    <property type="match status" value="1"/>
</dbReference>
<keyword evidence="2 9" id="KW-0813">Transport</keyword>
<dbReference type="EMBL" id="CP021425">
    <property type="protein sequence ID" value="ARU55084.1"/>
    <property type="molecule type" value="Genomic_DNA"/>
</dbReference>
<evidence type="ECO:0000256" key="3">
    <source>
        <dbReference type="ARBA" id="ARBA00022475"/>
    </source>
</evidence>
<evidence type="ECO:0000256" key="7">
    <source>
        <dbReference type="ARBA" id="ARBA00023010"/>
    </source>
</evidence>
<evidence type="ECO:0000313" key="11">
    <source>
        <dbReference type="EMBL" id="ARU55084.1"/>
    </source>
</evidence>
<evidence type="ECO:0000256" key="10">
    <source>
        <dbReference type="SAM" id="MobiDB-lite"/>
    </source>
</evidence>
<dbReference type="GO" id="GO:0008320">
    <property type="term" value="F:protein transmembrane transporter activity"/>
    <property type="evidence" value="ECO:0007669"/>
    <property type="project" value="UniProtKB-UniRule"/>
</dbReference>
<feature type="region of interest" description="Disordered" evidence="10">
    <location>
        <begin position="95"/>
        <end position="153"/>
    </location>
</feature>
<evidence type="ECO:0000313" key="12">
    <source>
        <dbReference type="Proteomes" id="UP000196027"/>
    </source>
</evidence>
<evidence type="ECO:0000256" key="6">
    <source>
        <dbReference type="ARBA" id="ARBA00022989"/>
    </source>
</evidence>
<reference evidence="11 12" key="1">
    <citation type="submission" date="2017-05" db="EMBL/GenBank/DDBJ databases">
        <title>Genomic insights into alkan degradation activity of Oleiphilus messinensis.</title>
        <authorList>
            <person name="Kozyavkin S.A."/>
            <person name="Slesarev A.I."/>
            <person name="Golyshin P.N."/>
            <person name="Korzhenkov A."/>
            <person name="Golyshina O.N."/>
            <person name="Toshchakov S.V."/>
        </authorList>
    </citation>
    <scope>NUCLEOTIDE SEQUENCE [LARGE SCALE GENOMIC DNA]</scope>
    <source>
        <strain evidence="11 12">ME102</strain>
    </source>
</reference>
<keyword evidence="3 9" id="KW-1003">Cell membrane</keyword>
<dbReference type="AlphaFoldDB" id="A0A1Y0I6M9"/>
<dbReference type="PANTHER" id="PTHR33162">
    <property type="entry name" value="SEC-INDEPENDENT PROTEIN TRANSLOCASE PROTEIN TATA, CHLOROPLASTIC"/>
    <property type="match status" value="1"/>
</dbReference>
<sequence>MFDIGFLEILLVGVVALLVLGPERLPHAARTTGKWIGRARRMVRQVTDEIDRELKAEELREKLRQEGDTLGLEKIQGTVQSALDKAKDFDHFVEKDDSVGSVKDSPSAPSSTPANSLVGELSSSTDTANSISQASSQPSSARSSAEQVSSHRN</sequence>
<comment type="subcellular location">
    <subcellularLocation>
        <location evidence="9">Cell membrane</location>
        <topology evidence="9">Single-pass membrane protein</topology>
    </subcellularLocation>
    <subcellularLocation>
        <location evidence="1">Membrane</location>
        <topology evidence="1">Single-pass membrane protein</topology>
    </subcellularLocation>
</comment>
<evidence type="ECO:0000256" key="4">
    <source>
        <dbReference type="ARBA" id="ARBA00022692"/>
    </source>
</evidence>
<keyword evidence="6 9" id="KW-1133">Transmembrane helix</keyword>
<dbReference type="Pfam" id="PF02416">
    <property type="entry name" value="TatA_B_E"/>
    <property type="match status" value="1"/>
</dbReference>
<keyword evidence="5 9" id="KW-0653">Protein transport</keyword>
<dbReference type="NCBIfam" id="TIGR01410">
    <property type="entry name" value="tatB"/>
    <property type="match status" value="1"/>
</dbReference>
<feature type="compositionally biased region" description="Low complexity" evidence="10">
    <location>
        <begin position="105"/>
        <end position="116"/>
    </location>
</feature>
<dbReference type="InterPro" id="IPR003369">
    <property type="entry name" value="TatA/B/E"/>
</dbReference>